<dbReference type="Pfam" id="PF00450">
    <property type="entry name" value="Peptidase_S10"/>
    <property type="match status" value="1"/>
</dbReference>
<dbReference type="PANTHER" id="PTHR11802:SF510">
    <property type="entry name" value="CARBOXYPEPTIDASE"/>
    <property type="match status" value="1"/>
</dbReference>
<proteinExistence type="inferred from homology"/>
<dbReference type="FunFam" id="3.40.50.1820:FF:000163">
    <property type="entry name" value="Carboxypeptidase"/>
    <property type="match status" value="1"/>
</dbReference>
<evidence type="ECO:0000256" key="1">
    <source>
        <dbReference type="ARBA" id="ARBA00009431"/>
    </source>
</evidence>
<dbReference type="RefSeq" id="XP_044969239.1">
    <property type="nucleotide sequence ID" value="XM_045113304.1"/>
</dbReference>
<comment type="similarity">
    <text evidence="1 2">Belongs to the peptidase S10 family.</text>
</comment>
<dbReference type="EnsemblPlants" id="HORVU.MOREX.r3.2HG0104260.1">
    <property type="protein sequence ID" value="HORVU.MOREX.r3.2HG0104260.1.CDS1"/>
    <property type="gene ID" value="HORVU.MOREX.r3.2HG0104260"/>
</dbReference>
<keyword evidence="2" id="KW-0732">Signal</keyword>
<protein>
    <recommendedName>
        <fullName evidence="2">Carboxypeptidase</fullName>
        <ecNumber evidence="2">3.4.16.-</ecNumber>
    </recommendedName>
</protein>
<evidence type="ECO:0000313" key="3">
    <source>
        <dbReference type="EnsemblPlants" id="HORVU.MOREX.r3.2HG0104260.1.CDS1"/>
    </source>
</evidence>
<feature type="chain" id="PRO_5035342409" description="Carboxypeptidase" evidence="2">
    <location>
        <begin position="23"/>
        <end position="452"/>
    </location>
</feature>
<keyword evidence="4" id="KW-1185">Reference proteome</keyword>
<evidence type="ECO:0000256" key="2">
    <source>
        <dbReference type="RuleBase" id="RU361156"/>
    </source>
</evidence>
<keyword evidence="2" id="KW-0378">Hydrolase</keyword>
<dbReference type="KEGG" id="hvg:123429248"/>
<reference evidence="3" key="3">
    <citation type="submission" date="2022-01" db="UniProtKB">
        <authorList>
            <consortium name="EnsemblPlants"/>
        </authorList>
    </citation>
    <scope>IDENTIFICATION</scope>
    <source>
        <strain evidence="3">subsp. vulgare</strain>
    </source>
</reference>
<organism evidence="3 4">
    <name type="scientific">Hordeum vulgare subsp. vulgare</name>
    <name type="common">Domesticated barley</name>
    <dbReference type="NCBI Taxonomy" id="112509"/>
    <lineage>
        <taxon>Eukaryota</taxon>
        <taxon>Viridiplantae</taxon>
        <taxon>Streptophyta</taxon>
        <taxon>Embryophyta</taxon>
        <taxon>Tracheophyta</taxon>
        <taxon>Spermatophyta</taxon>
        <taxon>Magnoliopsida</taxon>
        <taxon>Liliopsida</taxon>
        <taxon>Poales</taxon>
        <taxon>Poaceae</taxon>
        <taxon>BOP clade</taxon>
        <taxon>Pooideae</taxon>
        <taxon>Triticodae</taxon>
        <taxon>Triticeae</taxon>
        <taxon>Hordeinae</taxon>
        <taxon>Hordeum</taxon>
    </lineage>
</organism>
<dbReference type="SMR" id="A0A8I6X138"/>
<dbReference type="Gramene" id="HORVU.MOREX.r3.2HG0104260.1">
    <property type="protein sequence ID" value="HORVU.MOREX.r3.2HG0104260.1.CDS1"/>
    <property type="gene ID" value="HORVU.MOREX.r3.2HG0104260"/>
</dbReference>
<dbReference type="Gene3D" id="3.40.50.1820">
    <property type="entry name" value="alpha/beta hydrolase"/>
    <property type="match status" value="1"/>
</dbReference>
<keyword evidence="2" id="KW-0645">Protease</keyword>
<evidence type="ECO:0000313" key="4">
    <source>
        <dbReference type="Proteomes" id="UP000011116"/>
    </source>
</evidence>
<dbReference type="GeneID" id="123429248"/>
<dbReference type="GO" id="GO:0006508">
    <property type="term" value="P:proteolysis"/>
    <property type="evidence" value="ECO:0007669"/>
    <property type="project" value="UniProtKB-KW"/>
</dbReference>
<dbReference type="PANTHER" id="PTHR11802">
    <property type="entry name" value="SERINE PROTEASE FAMILY S10 SERINE CARBOXYPEPTIDASE"/>
    <property type="match status" value="1"/>
</dbReference>
<name>A0A8I6X138_HORVV</name>
<dbReference type="SUPFAM" id="SSF53474">
    <property type="entry name" value="alpha/beta-Hydrolases"/>
    <property type="match status" value="1"/>
</dbReference>
<dbReference type="PRINTS" id="PR00724">
    <property type="entry name" value="CRBOXYPTASEC"/>
</dbReference>
<dbReference type="GO" id="GO:0004185">
    <property type="term" value="F:serine-type carboxypeptidase activity"/>
    <property type="evidence" value="ECO:0000318"/>
    <property type="project" value="GO_Central"/>
</dbReference>
<accession>A0A8I6X138</accession>
<dbReference type="Proteomes" id="UP000011116">
    <property type="component" value="Chromosome 2H"/>
</dbReference>
<dbReference type="EC" id="3.4.16.-" evidence="2"/>
<dbReference type="InterPro" id="IPR001563">
    <property type="entry name" value="Peptidase_S10"/>
</dbReference>
<feature type="signal peptide" evidence="2">
    <location>
        <begin position="1"/>
        <end position="22"/>
    </location>
</feature>
<dbReference type="PROSITE" id="PS00131">
    <property type="entry name" value="CARBOXYPEPT_SER_SER"/>
    <property type="match status" value="1"/>
</dbReference>
<dbReference type="OrthoDB" id="443318at2759"/>
<reference evidence="4" key="1">
    <citation type="journal article" date="2012" name="Nature">
        <title>A physical, genetic and functional sequence assembly of the barley genome.</title>
        <authorList>
            <consortium name="The International Barley Genome Sequencing Consortium"/>
            <person name="Mayer K.F."/>
            <person name="Waugh R."/>
            <person name="Brown J.W."/>
            <person name="Schulman A."/>
            <person name="Langridge P."/>
            <person name="Platzer M."/>
            <person name="Fincher G.B."/>
            <person name="Muehlbauer G.J."/>
            <person name="Sato K."/>
            <person name="Close T.J."/>
            <person name="Wise R.P."/>
            <person name="Stein N."/>
        </authorList>
    </citation>
    <scope>NUCLEOTIDE SEQUENCE [LARGE SCALE GENOMIC DNA]</scope>
    <source>
        <strain evidence="4">cv. Morex</strain>
    </source>
</reference>
<dbReference type="InterPro" id="IPR018202">
    <property type="entry name" value="Ser_caboxypep_ser_AS"/>
</dbReference>
<keyword evidence="2" id="KW-0121">Carboxypeptidase</keyword>
<gene>
    <name evidence="3" type="primary">LOC123429248</name>
</gene>
<dbReference type="InterPro" id="IPR029058">
    <property type="entry name" value="AB_hydrolase_fold"/>
</dbReference>
<dbReference type="Gramene" id="HORVU.MOREX.r2.2HG0085630.1">
    <property type="protein sequence ID" value="HORVU.MOREX.r2.2HG0085630.1.CDS.1"/>
    <property type="gene ID" value="HORVU.MOREX.r2.2HG0085630"/>
</dbReference>
<sequence length="452" mass="48344">MAPPRPFLATVLLAATVSVSLAAAFPKEAQPTSSGYLPVDSRTNASLFYAFYEASHPLTAPADTPLLLWLQGGPGCSSLVGNFFELGPYIVAPDGASLSRNPFAWNRRSGLLFLDSPLGTGFSAAPSPAAIPRDQSAVAAHVLAALQSFFDASPPSFRARPFFLSGESYAGKYVPAAGALILAANPSLPAGRRVNLRGAAIGNGLTHPVAQLPTHADSAYFTGLINARQRRELEALQAEAVALARAARWREASDARGRVRSWLLNATGLATLYDLARQRPYATAAVGRFVNRAEVKAALGARRDVAWEQCSRAVRDAMHEDMMKSVKPEVEALLRRRTRLLLYQGIRDPWIGVVSQEAWMKELSWGGLRAFEEAERVVWRTGGVGEEKELAGYVQRSGALTHAVVYGAGHMVPVDNGRAAQEMIEGWVTETGVFGGGVSPRLTPAGAQVAVS</sequence>
<reference evidence="3" key="2">
    <citation type="submission" date="2020-10" db="EMBL/GenBank/DDBJ databases">
        <authorList>
            <person name="Scholz U."/>
            <person name="Mascher M."/>
            <person name="Fiebig A."/>
        </authorList>
    </citation>
    <scope>NUCLEOTIDE SEQUENCE [LARGE SCALE GENOMIC DNA]</scope>
    <source>
        <strain evidence="3">cv. Morex</strain>
    </source>
</reference>
<dbReference type="AlphaFoldDB" id="A0A8I6X138"/>